<dbReference type="PANTHER" id="PTHR21666:SF270">
    <property type="entry name" value="MUREIN HYDROLASE ACTIVATOR ENVC"/>
    <property type="match status" value="1"/>
</dbReference>
<reference evidence="2 3" key="1">
    <citation type="journal article" date="2015" name="Nature">
        <title>rRNA introns, odd ribosomes, and small enigmatic genomes across a large radiation of phyla.</title>
        <authorList>
            <person name="Brown C.T."/>
            <person name="Hug L.A."/>
            <person name="Thomas B.C."/>
            <person name="Sharon I."/>
            <person name="Castelle C.J."/>
            <person name="Singh A."/>
            <person name="Wilkins M.J."/>
            <person name="Williams K.H."/>
            <person name="Banfield J.F."/>
        </authorList>
    </citation>
    <scope>NUCLEOTIDE SEQUENCE [LARGE SCALE GENOMIC DNA]</scope>
</reference>
<dbReference type="SUPFAM" id="SSF51261">
    <property type="entry name" value="Duplicated hybrid motif"/>
    <property type="match status" value="1"/>
</dbReference>
<feature type="domain" description="M23ase beta-sheet core" evidence="1">
    <location>
        <begin position="28"/>
        <end position="113"/>
    </location>
</feature>
<dbReference type="InterPro" id="IPR016047">
    <property type="entry name" value="M23ase_b-sheet_dom"/>
</dbReference>
<dbReference type="InterPro" id="IPR011055">
    <property type="entry name" value="Dup_hybrid_motif"/>
</dbReference>
<organism evidence="2 3">
    <name type="scientific">Candidatus Kuenenbacteria bacterium GW2011_GWA2_42_15</name>
    <dbReference type="NCBI Taxonomy" id="1618677"/>
    <lineage>
        <taxon>Bacteria</taxon>
        <taxon>Candidatus Kueneniibacteriota</taxon>
    </lineage>
</organism>
<accession>A0A0G0Z1T6</accession>
<dbReference type="Gene3D" id="2.70.70.10">
    <property type="entry name" value="Glucose Permease (Domain IIA)"/>
    <property type="match status" value="1"/>
</dbReference>
<evidence type="ECO:0000313" key="3">
    <source>
        <dbReference type="Proteomes" id="UP000034516"/>
    </source>
</evidence>
<dbReference type="Pfam" id="PF01551">
    <property type="entry name" value="Peptidase_M23"/>
    <property type="match status" value="1"/>
</dbReference>
<sequence>MTGGKTISENIKKVRASAFDRGHQHPELVFPINNGTVVLAGPNPTSNRAGKTVIVDHGNGVQSYYLHLSQFFCKKGDKIRKNKPIAKSGNSGLGISGIHLHLTIKIYGALIDPERFLDSLRE</sequence>
<evidence type="ECO:0000313" key="2">
    <source>
        <dbReference type="EMBL" id="KKS42719.1"/>
    </source>
</evidence>
<protein>
    <submittedName>
        <fullName evidence="2">Peptidase</fullName>
    </submittedName>
</protein>
<gene>
    <name evidence="2" type="ORF">UV02_C0008G0014</name>
</gene>
<dbReference type="PANTHER" id="PTHR21666">
    <property type="entry name" value="PEPTIDASE-RELATED"/>
    <property type="match status" value="1"/>
</dbReference>
<dbReference type="CDD" id="cd12797">
    <property type="entry name" value="M23_peptidase"/>
    <property type="match status" value="1"/>
</dbReference>
<dbReference type="EMBL" id="LCCW01000008">
    <property type="protein sequence ID" value="KKS42719.1"/>
    <property type="molecule type" value="Genomic_DNA"/>
</dbReference>
<proteinExistence type="predicted"/>
<evidence type="ECO:0000259" key="1">
    <source>
        <dbReference type="Pfam" id="PF01551"/>
    </source>
</evidence>
<dbReference type="GO" id="GO:0004222">
    <property type="term" value="F:metalloendopeptidase activity"/>
    <property type="evidence" value="ECO:0007669"/>
    <property type="project" value="TreeGrafter"/>
</dbReference>
<name>A0A0G0Z1T6_9BACT</name>
<comment type="caution">
    <text evidence="2">The sequence shown here is derived from an EMBL/GenBank/DDBJ whole genome shotgun (WGS) entry which is preliminary data.</text>
</comment>
<dbReference type="Proteomes" id="UP000034516">
    <property type="component" value="Unassembled WGS sequence"/>
</dbReference>
<dbReference type="InterPro" id="IPR050570">
    <property type="entry name" value="Cell_wall_metabolism_enzyme"/>
</dbReference>
<dbReference type="AlphaFoldDB" id="A0A0G0Z1T6"/>